<dbReference type="GO" id="GO:0030604">
    <property type="term" value="F:1-deoxy-D-xylulose-5-phosphate reductoisomerase activity"/>
    <property type="evidence" value="ECO:0007669"/>
    <property type="project" value="UniProtKB-EC"/>
</dbReference>
<dbReference type="EnsemblMetazoa" id="GPAI000874-RA">
    <property type="protein sequence ID" value="GPAI000874-PA"/>
    <property type="gene ID" value="GPAI000874"/>
</dbReference>
<evidence type="ECO:0000256" key="12">
    <source>
        <dbReference type="ARBA" id="ARBA00073770"/>
    </source>
</evidence>
<evidence type="ECO:0000256" key="11">
    <source>
        <dbReference type="ARBA" id="ARBA00048543"/>
    </source>
</evidence>
<dbReference type="Gene3D" id="3.40.50.720">
    <property type="entry name" value="NAD(P)-binding Rossmann-like Domain"/>
    <property type="match status" value="1"/>
</dbReference>
<comment type="catalytic activity">
    <reaction evidence="11">
        <text>2-C-methyl-D-erythritol 4-phosphate + NADP(+) = 1-deoxy-D-xylulose 5-phosphate + NADPH + H(+)</text>
        <dbReference type="Rhea" id="RHEA:13717"/>
        <dbReference type="ChEBI" id="CHEBI:15378"/>
        <dbReference type="ChEBI" id="CHEBI:57783"/>
        <dbReference type="ChEBI" id="CHEBI:57792"/>
        <dbReference type="ChEBI" id="CHEBI:58262"/>
        <dbReference type="ChEBI" id="CHEBI:58349"/>
        <dbReference type="EC" id="1.1.1.267"/>
    </reaction>
    <physiologicalReaction direction="right-to-left" evidence="11">
        <dbReference type="Rhea" id="RHEA:13719"/>
    </physiologicalReaction>
</comment>
<protein>
    <recommendedName>
        <fullName evidence="12">1-deoxy-D-xylulose 5-phosphate reductoisomerase, apicoplastic</fullName>
        <ecNumber evidence="5">1.1.1.267</ecNumber>
    </recommendedName>
</protein>
<dbReference type="SUPFAM" id="SSF51735">
    <property type="entry name" value="NAD(P)-binding Rossmann-fold domains"/>
    <property type="match status" value="1"/>
</dbReference>
<comment type="pathway">
    <text evidence="3">Isoprenoid biosynthesis; isopentenyl diphosphate biosynthesis via DXP pathway; isopentenyl diphosphate from 1-deoxy-D-xylulose 5-phosphate: step 1/6.</text>
</comment>
<dbReference type="InterPro" id="IPR013512">
    <property type="entry name" value="DXP_reductoisomerase_N"/>
</dbReference>
<sequence length="134" mass="14394">MKTKSITILGSTGSIGVNTLDIINKNLNIFSIYALIAYGNNIDLMTRQCLQYKPSYACTMNALSAKLLQNNLLSYSCKTSVLFGSKSACQLSSSEDMDTLVAATVGLSGIFFIFSAIESGKKILLANKEVLVSC</sequence>
<dbReference type="PANTHER" id="PTHR30525">
    <property type="entry name" value="1-DEOXY-D-XYLULOSE 5-PHOSPHATE REDUCTOISOMERASE"/>
    <property type="match status" value="1"/>
</dbReference>
<keyword evidence="9" id="KW-0464">Manganese</keyword>
<dbReference type="FunFam" id="3.40.50.720:FF:000045">
    <property type="entry name" value="1-deoxy-D-xylulose 5-phosphate reductoisomerase"/>
    <property type="match status" value="1"/>
</dbReference>
<dbReference type="VEuPathDB" id="VectorBase:GPAI000874"/>
<evidence type="ECO:0000256" key="1">
    <source>
        <dbReference type="ARBA" id="ARBA00001936"/>
    </source>
</evidence>
<name>A0A1A9Z1J2_GLOPL</name>
<evidence type="ECO:0000256" key="7">
    <source>
        <dbReference type="ARBA" id="ARBA00022857"/>
    </source>
</evidence>
<evidence type="ECO:0000256" key="3">
    <source>
        <dbReference type="ARBA" id="ARBA00005094"/>
    </source>
</evidence>
<dbReference type="Pfam" id="PF02670">
    <property type="entry name" value="DXP_reductoisom"/>
    <property type="match status" value="1"/>
</dbReference>
<dbReference type="Proteomes" id="UP000092445">
    <property type="component" value="Unassembled WGS sequence"/>
</dbReference>
<evidence type="ECO:0000313" key="14">
    <source>
        <dbReference type="EnsemblMetazoa" id="GPAI000874-PA"/>
    </source>
</evidence>
<keyword evidence="15" id="KW-1185">Reference proteome</keyword>
<dbReference type="InterPro" id="IPR003821">
    <property type="entry name" value="DXP_reductoisomerase"/>
</dbReference>
<comment type="cofactor">
    <cofactor evidence="1">
        <name>Mn(2+)</name>
        <dbReference type="ChEBI" id="CHEBI:29035"/>
    </cofactor>
</comment>
<feature type="domain" description="1-deoxy-D-xylulose 5-phosphate reductoisomerase N-terminal" evidence="13">
    <location>
        <begin position="6"/>
        <end position="134"/>
    </location>
</feature>
<keyword evidence="6" id="KW-0479">Metal-binding</keyword>
<evidence type="ECO:0000259" key="13">
    <source>
        <dbReference type="Pfam" id="PF02670"/>
    </source>
</evidence>
<keyword evidence="7" id="KW-0521">NADP</keyword>
<dbReference type="PANTHER" id="PTHR30525:SF0">
    <property type="entry name" value="1-DEOXY-D-XYLULOSE 5-PHOSPHATE REDUCTOISOMERASE, CHLOROPLASTIC"/>
    <property type="match status" value="1"/>
</dbReference>
<dbReference type="GO" id="GO:0070402">
    <property type="term" value="F:NADPH binding"/>
    <property type="evidence" value="ECO:0007669"/>
    <property type="project" value="InterPro"/>
</dbReference>
<proteinExistence type="inferred from homology"/>
<keyword evidence="10" id="KW-0414">Isoprene biosynthesis</keyword>
<dbReference type="GO" id="GO:0008299">
    <property type="term" value="P:isoprenoid biosynthetic process"/>
    <property type="evidence" value="ECO:0007669"/>
    <property type="project" value="UniProtKB-KW"/>
</dbReference>
<comment type="similarity">
    <text evidence="4">Belongs to the DXR family.</text>
</comment>
<reference evidence="15" key="1">
    <citation type="submission" date="2014-03" db="EMBL/GenBank/DDBJ databases">
        <authorList>
            <person name="Aksoy S."/>
            <person name="Warren W."/>
            <person name="Wilson R.K."/>
        </authorList>
    </citation>
    <scope>NUCLEOTIDE SEQUENCE [LARGE SCALE GENOMIC DNA]</scope>
    <source>
        <strain evidence="15">IAEA</strain>
    </source>
</reference>
<dbReference type="InterPro" id="IPR036291">
    <property type="entry name" value="NAD(P)-bd_dom_sf"/>
</dbReference>
<organism evidence="14 15">
    <name type="scientific">Glossina pallidipes</name>
    <name type="common">Tsetse fly</name>
    <dbReference type="NCBI Taxonomy" id="7398"/>
    <lineage>
        <taxon>Eukaryota</taxon>
        <taxon>Metazoa</taxon>
        <taxon>Ecdysozoa</taxon>
        <taxon>Arthropoda</taxon>
        <taxon>Hexapoda</taxon>
        <taxon>Insecta</taxon>
        <taxon>Pterygota</taxon>
        <taxon>Neoptera</taxon>
        <taxon>Endopterygota</taxon>
        <taxon>Diptera</taxon>
        <taxon>Brachycera</taxon>
        <taxon>Muscomorpha</taxon>
        <taxon>Hippoboscoidea</taxon>
        <taxon>Glossinidae</taxon>
        <taxon>Glossina</taxon>
    </lineage>
</organism>
<dbReference type="AlphaFoldDB" id="A0A1A9Z1J2"/>
<evidence type="ECO:0000256" key="10">
    <source>
        <dbReference type="ARBA" id="ARBA00023229"/>
    </source>
</evidence>
<dbReference type="GO" id="GO:0030145">
    <property type="term" value="F:manganese ion binding"/>
    <property type="evidence" value="ECO:0007669"/>
    <property type="project" value="TreeGrafter"/>
</dbReference>
<evidence type="ECO:0000256" key="8">
    <source>
        <dbReference type="ARBA" id="ARBA00023002"/>
    </source>
</evidence>
<dbReference type="STRING" id="7398.A0A1A9Z1J2"/>
<evidence type="ECO:0000256" key="6">
    <source>
        <dbReference type="ARBA" id="ARBA00022723"/>
    </source>
</evidence>
<evidence type="ECO:0000313" key="15">
    <source>
        <dbReference type="Proteomes" id="UP000092445"/>
    </source>
</evidence>
<keyword evidence="8" id="KW-0560">Oxidoreductase</keyword>
<evidence type="ECO:0000256" key="4">
    <source>
        <dbReference type="ARBA" id="ARBA00006825"/>
    </source>
</evidence>
<comment type="cofactor">
    <cofactor evidence="2">
        <name>Mg(2+)</name>
        <dbReference type="ChEBI" id="CHEBI:18420"/>
    </cofactor>
</comment>
<dbReference type="EC" id="1.1.1.267" evidence="5"/>
<evidence type="ECO:0000256" key="5">
    <source>
        <dbReference type="ARBA" id="ARBA00012366"/>
    </source>
</evidence>
<accession>A0A1A9Z1J2</accession>
<evidence type="ECO:0000256" key="9">
    <source>
        <dbReference type="ARBA" id="ARBA00023211"/>
    </source>
</evidence>
<evidence type="ECO:0000256" key="2">
    <source>
        <dbReference type="ARBA" id="ARBA00001946"/>
    </source>
</evidence>
<reference evidence="14" key="2">
    <citation type="submission" date="2020-05" db="UniProtKB">
        <authorList>
            <consortium name="EnsemblMetazoa"/>
        </authorList>
    </citation>
    <scope>IDENTIFICATION</scope>
    <source>
        <strain evidence="14">IAEA</strain>
    </source>
</reference>